<gene>
    <name evidence="2" type="ORF">EZH22_10680</name>
</gene>
<proteinExistence type="predicted"/>
<feature type="domain" description="ABC-three component systems C-terminal" evidence="1">
    <location>
        <begin position="514"/>
        <end position="840"/>
    </location>
</feature>
<organism evidence="2 3">
    <name type="scientific">Xanthobacter dioxanivorans</name>
    <dbReference type="NCBI Taxonomy" id="2528964"/>
    <lineage>
        <taxon>Bacteria</taxon>
        <taxon>Pseudomonadati</taxon>
        <taxon>Pseudomonadota</taxon>
        <taxon>Alphaproteobacteria</taxon>
        <taxon>Hyphomicrobiales</taxon>
        <taxon>Xanthobacteraceae</taxon>
        <taxon>Xanthobacter</taxon>
    </lineage>
</organism>
<dbReference type="Pfam" id="PF20278">
    <property type="entry name" value="CTD2"/>
    <property type="match status" value="1"/>
</dbReference>
<evidence type="ECO:0000313" key="3">
    <source>
        <dbReference type="Proteomes" id="UP000596427"/>
    </source>
</evidence>
<dbReference type="KEGG" id="xdi:EZH22_10680"/>
<dbReference type="AlphaFoldDB" id="A0A974PS12"/>
<keyword evidence="3" id="KW-1185">Reference proteome</keyword>
<accession>A0A974PS12</accession>
<evidence type="ECO:0000259" key="1">
    <source>
        <dbReference type="Pfam" id="PF20278"/>
    </source>
</evidence>
<sequence>MNTYRPAASFAIRNGCQPMGRSTLQPFDIIEGAQSPVHPKVFVIGAFDSRITFYSQQVRALALVHALQNQGFLRDGMRIGVVGGGAAGLTAAAAVALISDATVDLYERADEVLPLQRATQRRRLDPHIYGWPDVGSDDPTADLPLLDWTAGSAQDVRRDVKQEFEAVVEAVAPRLRVNLRHGVTAARVAGAALQLDFRRDPRPGEAPAADAQVPGQATFDLLLLAFGFGLESAQQVSGVPTASYWSDAGVPVAEFEGRATPRFLISGNGDGGLIDLVAAASAHFDHAGMIREIVRQPNIQVIFERLEAIDARARAAFVLGDGFDFLGVYEGEILADLQAMGLVDLVASRLRPGVRLTLQTLRPEAFSIETATLNRVAAYLIIWACQAGGQTEFMHLHGDDLAPVAAPAAPPYAAPLWFTCSDQTFGVDAAIVRRGPGRSAARQPFSDVLGDFDAAHKGWLRLHGDGTIVPELSGTARDVFTAAARGIGLPPAAHVQRSLIARQPKLVRVQPAGANLRWSGDLAPDAIGAIWDTGANAADIYVPAVPAELGPVAAALVRLALHASHATLVADVGDWRGFADALTSASAHAEHLTPLTIQAAAMGGAARNPQNSGDVALAQTLHRALDRWMLDAIHRALSAYIVAARDQGNLVGFRAAADLRARMGQLWDGWRAKFHAEPALLDRFLRLLVCAEDDDDRIDEARVVVGPRKLLMVVRATAAALAVAAAWQDTAPRGERPGNLLRPMAAGNPWHGHACAAELIRREPMAIAAASFIWRTHFVVLSQLSTPLIIETRAAAGLADVDVGQPSLAEMDGAQRIILTLDAEFRSAAESSLPALTALLASVEADHFMRLRAAVEEEDA</sequence>
<reference evidence="2 3" key="1">
    <citation type="submission" date="2020-10" db="EMBL/GenBank/DDBJ databases">
        <title>Degradation of 1,4-Dioxane by Xanthobacter sp. YN2, via a Novel Group-2 Soluble Di-Iron Monooxygenase.</title>
        <authorList>
            <person name="Ma F."/>
            <person name="Wang Y."/>
            <person name="Yang J."/>
            <person name="Guo H."/>
            <person name="Su D."/>
            <person name="Yu L."/>
        </authorList>
    </citation>
    <scope>NUCLEOTIDE SEQUENCE [LARGE SCALE GENOMIC DNA]</scope>
    <source>
        <strain evidence="2 3">YN2</strain>
    </source>
</reference>
<protein>
    <recommendedName>
        <fullName evidence="1">ABC-three component systems C-terminal domain-containing protein</fullName>
    </recommendedName>
</protein>
<dbReference type="Proteomes" id="UP000596427">
    <property type="component" value="Chromosome"/>
</dbReference>
<dbReference type="SUPFAM" id="SSF51905">
    <property type="entry name" value="FAD/NAD(P)-binding domain"/>
    <property type="match status" value="1"/>
</dbReference>
<dbReference type="InterPro" id="IPR036188">
    <property type="entry name" value="FAD/NAD-bd_sf"/>
</dbReference>
<evidence type="ECO:0000313" key="2">
    <source>
        <dbReference type="EMBL" id="QRG08699.1"/>
    </source>
</evidence>
<dbReference type="InterPro" id="IPR046918">
    <property type="entry name" value="ABC-3C_CTD2"/>
</dbReference>
<name>A0A974PS12_9HYPH</name>
<dbReference type="EMBL" id="CP063362">
    <property type="protein sequence ID" value="QRG08699.1"/>
    <property type="molecule type" value="Genomic_DNA"/>
</dbReference>
<dbReference type="RefSeq" id="WP_203195615.1">
    <property type="nucleotide sequence ID" value="NZ_CP063362.1"/>
</dbReference>